<dbReference type="Proteomes" id="UP000050975">
    <property type="component" value="Unassembled WGS sequence"/>
</dbReference>
<protein>
    <submittedName>
        <fullName evidence="2">Uncharacterized protein</fullName>
    </submittedName>
</protein>
<proteinExistence type="predicted"/>
<dbReference type="EMBL" id="LJVE01000048">
    <property type="protein sequence ID" value="KPL14483.1"/>
    <property type="molecule type" value="Genomic_DNA"/>
</dbReference>
<dbReference type="AlphaFoldDB" id="A0A0S8JZ32"/>
<organism evidence="2 3">
    <name type="scientific">candidate division WOR_3 bacterium SM1_77</name>
    <dbReference type="NCBI Taxonomy" id="1703778"/>
    <lineage>
        <taxon>Bacteria</taxon>
        <taxon>Bacteria division WOR-3</taxon>
    </lineage>
</organism>
<comment type="caution">
    <text evidence="2">The sequence shown here is derived from an EMBL/GenBank/DDBJ whole genome shotgun (WGS) entry which is preliminary data.</text>
</comment>
<accession>A0A0S8JZ32</accession>
<feature type="transmembrane region" description="Helical" evidence="1">
    <location>
        <begin position="20"/>
        <end position="47"/>
    </location>
</feature>
<keyword evidence="1" id="KW-0812">Transmembrane</keyword>
<evidence type="ECO:0000256" key="1">
    <source>
        <dbReference type="SAM" id="Phobius"/>
    </source>
</evidence>
<gene>
    <name evidence="2" type="ORF">AMJ74_03295</name>
</gene>
<sequence length="141" mass="16516">MKWTVHPATRALTKTVISSVFVTAFIVIVGIFYGVFWSVFGFVVLFVSLHSYFFPTSYEINDEEVVIKNIFMTQRRKLSEFRKVYVGRNGTLLSPFRRKTFLNQFRGVFLLLPEQRDEILAFLRTRIEMTEEEKDGAGKEE</sequence>
<evidence type="ECO:0000313" key="3">
    <source>
        <dbReference type="Proteomes" id="UP000050975"/>
    </source>
</evidence>
<name>A0A0S8JZ32_UNCW3</name>
<evidence type="ECO:0000313" key="2">
    <source>
        <dbReference type="EMBL" id="KPL14483.1"/>
    </source>
</evidence>
<keyword evidence="1" id="KW-0472">Membrane</keyword>
<reference evidence="2 3" key="1">
    <citation type="journal article" date="2015" name="Microbiome">
        <title>Genomic resolution of linkages in carbon, nitrogen, and sulfur cycling among widespread estuary sediment bacteria.</title>
        <authorList>
            <person name="Baker B.J."/>
            <person name="Lazar C.S."/>
            <person name="Teske A.P."/>
            <person name="Dick G.J."/>
        </authorList>
    </citation>
    <scope>NUCLEOTIDE SEQUENCE [LARGE SCALE GENOMIC DNA]</scope>
    <source>
        <strain evidence="2">SM1_77</strain>
    </source>
</reference>
<keyword evidence="1" id="KW-1133">Transmembrane helix</keyword>